<proteinExistence type="inferred from homology"/>
<evidence type="ECO:0000313" key="10">
    <source>
        <dbReference type="Proteomes" id="UP000253250"/>
    </source>
</evidence>
<dbReference type="AlphaFoldDB" id="A0A368HGP3"/>
<organism evidence="9 10">
    <name type="scientific">Acidiferrobacter thiooxydans</name>
    <dbReference type="NCBI Taxonomy" id="163359"/>
    <lineage>
        <taxon>Bacteria</taxon>
        <taxon>Pseudomonadati</taxon>
        <taxon>Pseudomonadota</taxon>
        <taxon>Gammaproteobacteria</taxon>
        <taxon>Acidiferrobacterales</taxon>
        <taxon>Acidiferrobacteraceae</taxon>
        <taxon>Acidiferrobacter</taxon>
    </lineage>
</organism>
<evidence type="ECO:0000256" key="4">
    <source>
        <dbReference type="ARBA" id="ARBA00022475"/>
    </source>
</evidence>
<evidence type="ECO:0000256" key="1">
    <source>
        <dbReference type="ARBA" id="ARBA00004651"/>
    </source>
</evidence>
<sequence length="495" mass="53137">MAQGKDKGSSAVIIELEILPVAAVVILLASRRVTVLQAGLAGALLTIPAVAMALGPTKPLLTFLMRNAAAGAWLAWQAISVVLAGLIFYNVLRVADQVLFSGDTYSPIAFSYRQIFAVCFLLGPFLESVTGFGVALIITIPILLRMGVKGPMVAVLALFSQTLVPWGALAIGTVIGAGLADVPLHTVGVRSALITGPLLFGYLIVFWSYAHREGWRVDLWQRIDDVAWVGALVVMLYLSNQFVEVQAAGLIATSLLLGVRFWRDVRISAAARQALIRVAQPYVWLTLIILVTRVFPPLRGFLRGLWLIQPSRAWPVFSVFYQVSFWLLAVAIVYGLKIRLSKTQWKAVGVGVWHAGRAPVMVILAFVVMAQWISRAGIAADLAMQWAHFAGPVAIWASPVFSAIAGFLTGSNTASNALVMPLQMALAKSGGLSPGWAAAMQNTAGSNFTLLSPVRIAMGAALLHAPNVESSIYRLAFPLGVMVLVMLVLMMVLGL</sequence>
<dbReference type="Pfam" id="PF02652">
    <property type="entry name" value="Lactate_perm"/>
    <property type="match status" value="1"/>
</dbReference>
<keyword evidence="7 8" id="KW-0472">Membrane</keyword>
<dbReference type="PANTHER" id="PTHR30003">
    <property type="entry name" value="L-LACTATE PERMEASE"/>
    <property type="match status" value="1"/>
</dbReference>
<feature type="transmembrane region" description="Helical" evidence="8">
    <location>
        <begin position="315"/>
        <end position="336"/>
    </location>
</feature>
<reference evidence="9 10" key="1">
    <citation type="submission" date="2018-02" db="EMBL/GenBank/DDBJ databases">
        <title>Insights into the biology of acidophilic members of the Acidiferrobacteraceae family derived from comparative genomic analyses.</title>
        <authorList>
            <person name="Issotta F."/>
            <person name="Thyssen C."/>
            <person name="Mena C."/>
            <person name="Moya A."/>
            <person name="Bellenberg S."/>
            <person name="Sproer C."/>
            <person name="Covarrubias P.C."/>
            <person name="Sand W."/>
            <person name="Quatrini R."/>
            <person name="Vera M."/>
        </authorList>
    </citation>
    <scope>NUCLEOTIDE SEQUENCE [LARGE SCALE GENOMIC DNA]</scope>
    <source>
        <strain evidence="10">m-1</strain>
    </source>
</reference>
<feature type="transmembrane region" description="Helical" evidence="8">
    <location>
        <begin position="115"/>
        <end position="144"/>
    </location>
</feature>
<feature type="transmembrane region" description="Helical" evidence="8">
    <location>
        <begin position="348"/>
        <end position="373"/>
    </location>
</feature>
<protein>
    <recommendedName>
        <fullName evidence="8">L-lactate permease</fullName>
    </recommendedName>
</protein>
<dbReference type="Proteomes" id="UP000253250">
    <property type="component" value="Unassembled WGS sequence"/>
</dbReference>
<comment type="function">
    <text evidence="8">Uptake of L-lactate across the membrane. Can also transport D-lactate and glycolate.</text>
</comment>
<feature type="transmembrane region" description="Helical" evidence="8">
    <location>
        <begin position="393"/>
        <end position="419"/>
    </location>
</feature>
<keyword evidence="10" id="KW-1185">Reference proteome</keyword>
<comment type="caution">
    <text evidence="9">The sequence shown here is derived from an EMBL/GenBank/DDBJ whole genome shotgun (WGS) entry which is preliminary data.</text>
</comment>
<feature type="transmembrane region" description="Helical" evidence="8">
    <location>
        <begin position="274"/>
        <end position="295"/>
    </location>
</feature>
<feature type="transmembrane region" description="Helical" evidence="8">
    <location>
        <begin position="74"/>
        <end position="95"/>
    </location>
</feature>
<evidence type="ECO:0000256" key="6">
    <source>
        <dbReference type="ARBA" id="ARBA00022989"/>
    </source>
</evidence>
<feature type="transmembrane region" description="Helical" evidence="8">
    <location>
        <begin position="12"/>
        <end position="29"/>
    </location>
</feature>
<dbReference type="GO" id="GO:0015295">
    <property type="term" value="F:solute:proton symporter activity"/>
    <property type="evidence" value="ECO:0007669"/>
    <property type="project" value="TreeGrafter"/>
</dbReference>
<feature type="transmembrane region" description="Helical" evidence="8">
    <location>
        <begin position="156"/>
        <end position="180"/>
    </location>
</feature>
<evidence type="ECO:0000313" key="9">
    <source>
        <dbReference type="EMBL" id="RCN56207.1"/>
    </source>
</evidence>
<dbReference type="EMBL" id="PSYR01000002">
    <property type="protein sequence ID" value="RCN56207.1"/>
    <property type="molecule type" value="Genomic_DNA"/>
</dbReference>
<evidence type="ECO:0000256" key="5">
    <source>
        <dbReference type="ARBA" id="ARBA00022692"/>
    </source>
</evidence>
<comment type="subcellular location">
    <subcellularLocation>
        <location evidence="8">Cell inner membrane</location>
        <topology evidence="8">Multi-pass membrane protein</topology>
    </subcellularLocation>
    <subcellularLocation>
        <location evidence="1">Cell membrane</location>
        <topology evidence="1">Multi-pass membrane protein</topology>
    </subcellularLocation>
</comment>
<keyword evidence="4" id="KW-1003">Cell membrane</keyword>
<dbReference type="GO" id="GO:0015129">
    <property type="term" value="F:lactate transmembrane transporter activity"/>
    <property type="evidence" value="ECO:0007669"/>
    <property type="project" value="UniProtKB-UniRule"/>
</dbReference>
<evidence type="ECO:0000256" key="3">
    <source>
        <dbReference type="ARBA" id="ARBA00022448"/>
    </source>
</evidence>
<evidence type="ECO:0000256" key="2">
    <source>
        <dbReference type="ARBA" id="ARBA00010100"/>
    </source>
</evidence>
<feature type="transmembrane region" description="Helical" evidence="8">
    <location>
        <begin position="245"/>
        <end position="262"/>
    </location>
</feature>
<dbReference type="PANTHER" id="PTHR30003:SF0">
    <property type="entry name" value="GLYCOLATE PERMEASE GLCA-RELATED"/>
    <property type="match status" value="1"/>
</dbReference>
<feature type="transmembrane region" description="Helical" evidence="8">
    <location>
        <begin position="192"/>
        <end position="210"/>
    </location>
</feature>
<dbReference type="OrthoDB" id="9761056at2"/>
<feature type="transmembrane region" description="Helical" evidence="8">
    <location>
        <begin position="35"/>
        <end position="54"/>
    </location>
</feature>
<evidence type="ECO:0000256" key="8">
    <source>
        <dbReference type="RuleBase" id="RU365092"/>
    </source>
</evidence>
<keyword evidence="5 8" id="KW-0812">Transmembrane</keyword>
<accession>A0A368HGP3</accession>
<keyword evidence="6 8" id="KW-1133">Transmembrane helix</keyword>
<gene>
    <name evidence="9" type="ORF">C4900_10150</name>
</gene>
<keyword evidence="8" id="KW-0997">Cell inner membrane</keyword>
<dbReference type="InterPro" id="IPR003804">
    <property type="entry name" value="Lactate_perm"/>
</dbReference>
<evidence type="ECO:0000256" key="7">
    <source>
        <dbReference type="ARBA" id="ARBA00023136"/>
    </source>
</evidence>
<name>A0A368HGP3_9GAMM</name>
<keyword evidence="3 8" id="KW-0813">Transport</keyword>
<comment type="similarity">
    <text evidence="2 8">Belongs to the lactate permease family.</text>
</comment>
<feature type="transmembrane region" description="Helical" evidence="8">
    <location>
        <begin position="472"/>
        <end position="493"/>
    </location>
</feature>
<dbReference type="GO" id="GO:0005886">
    <property type="term" value="C:plasma membrane"/>
    <property type="evidence" value="ECO:0007669"/>
    <property type="project" value="UniProtKB-SubCell"/>
</dbReference>